<dbReference type="PANTHER" id="PTHR11487:SF0">
    <property type="entry name" value="S-ACYL FATTY ACID SYNTHASE THIOESTERASE, MEDIUM CHAIN"/>
    <property type="match status" value="1"/>
</dbReference>
<keyword evidence="4" id="KW-1185">Reference proteome</keyword>
<accession>A0ABZ3CBJ6</accession>
<proteinExistence type="inferred from homology"/>
<name>A0ABZ3CBJ6_9ACTN</name>
<feature type="domain" description="Thioesterase" evidence="2">
    <location>
        <begin position="20"/>
        <end position="242"/>
    </location>
</feature>
<dbReference type="Pfam" id="PF00975">
    <property type="entry name" value="Thioesterase"/>
    <property type="match status" value="1"/>
</dbReference>
<comment type="similarity">
    <text evidence="1">Belongs to the thioesterase family.</text>
</comment>
<evidence type="ECO:0000259" key="2">
    <source>
        <dbReference type="Pfam" id="PF00975"/>
    </source>
</evidence>
<protein>
    <submittedName>
        <fullName evidence="3">Alpha/beta fold hydrolase</fullName>
    </submittedName>
</protein>
<dbReference type="InterPro" id="IPR012223">
    <property type="entry name" value="TEII"/>
</dbReference>
<dbReference type="InterPro" id="IPR029058">
    <property type="entry name" value="AB_hydrolase_fold"/>
</dbReference>
<gene>
    <name evidence="3" type="ORF">PCC79_08205</name>
</gene>
<reference evidence="3 4" key="1">
    <citation type="journal article" date="2023" name="Environ Microbiome">
        <title>A coral-associated actinobacterium mitigates coral bleaching under heat stress.</title>
        <authorList>
            <person name="Li J."/>
            <person name="Zou Y."/>
            <person name="Li Q."/>
            <person name="Zhang J."/>
            <person name="Bourne D.G."/>
            <person name="Lyu Y."/>
            <person name="Liu C."/>
            <person name="Zhang S."/>
        </authorList>
    </citation>
    <scope>NUCLEOTIDE SEQUENCE [LARGE SCALE GENOMIC DNA]</scope>
    <source>
        <strain evidence="3 4">SCSIO 13291</strain>
    </source>
</reference>
<evidence type="ECO:0000313" key="4">
    <source>
        <dbReference type="Proteomes" id="UP001434337"/>
    </source>
</evidence>
<evidence type="ECO:0000256" key="1">
    <source>
        <dbReference type="ARBA" id="ARBA00007169"/>
    </source>
</evidence>
<evidence type="ECO:0000313" key="3">
    <source>
        <dbReference type="EMBL" id="WZX00149.1"/>
    </source>
</evidence>
<dbReference type="Gene3D" id="3.40.50.1820">
    <property type="entry name" value="alpha/beta hydrolase"/>
    <property type="match status" value="1"/>
</dbReference>
<sequence>MNRAADWILDDRAPGAQCELLCLPHAGGSSLSYREWQGWAPDWMTVRAVELPGRGRRFGEPPLRRMHLVAGRVAAAIAAQVDRPFALFGHSMGALIAFETARVLADRGGPLPCRLFLSAMAAPVRNAGRGEALHAASDGVLIERLRSYDGTPPEVLANPDLLGLVLPIIRADFEMLETYRIGAGEPLDVPVTVLGGREDALVGPADLLRWREYAPLAGVRTFDGGHFYLTEHGPGVVDHIAAELAGSLVGTPA</sequence>
<keyword evidence="3" id="KW-0378">Hydrolase</keyword>
<dbReference type="GO" id="GO:0016787">
    <property type="term" value="F:hydrolase activity"/>
    <property type="evidence" value="ECO:0007669"/>
    <property type="project" value="UniProtKB-KW"/>
</dbReference>
<dbReference type="EMBL" id="CP115965">
    <property type="protein sequence ID" value="WZX00149.1"/>
    <property type="molecule type" value="Genomic_DNA"/>
</dbReference>
<dbReference type="Proteomes" id="UP001434337">
    <property type="component" value="Chromosome"/>
</dbReference>
<dbReference type="SUPFAM" id="SSF53474">
    <property type="entry name" value="alpha/beta-Hydrolases"/>
    <property type="match status" value="1"/>
</dbReference>
<organism evidence="3 4">
    <name type="scientific">Propioniciclava soli</name>
    <dbReference type="NCBI Taxonomy" id="2775081"/>
    <lineage>
        <taxon>Bacteria</taxon>
        <taxon>Bacillati</taxon>
        <taxon>Actinomycetota</taxon>
        <taxon>Actinomycetes</taxon>
        <taxon>Propionibacteriales</taxon>
        <taxon>Propionibacteriaceae</taxon>
        <taxon>Propioniciclava</taxon>
    </lineage>
</organism>
<dbReference type="InterPro" id="IPR001031">
    <property type="entry name" value="Thioesterase"/>
</dbReference>
<dbReference type="PANTHER" id="PTHR11487">
    <property type="entry name" value="THIOESTERASE"/>
    <property type="match status" value="1"/>
</dbReference>
<dbReference type="RefSeq" id="WP_342373529.1">
    <property type="nucleotide sequence ID" value="NZ_CP115965.1"/>
</dbReference>